<dbReference type="PANTHER" id="PTHR46580">
    <property type="entry name" value="SENSOR KINASE-RELATED"/>
    <property type="match status" value="1"/>
</dbReference>
<accession>A9F1S7</accession>
<dbReference type="SUPFAM" id="SSF69318">
    <property type="entry name" value="Integrin alpha N-terminal domain"/>
    <property type="match status" value="3"/>
</dbReference>
<reference evidence="3 4" key="1">
    <citation type="journal article" date="2007" name="Nat. Biotechnol.">
        <title>Complete genome sequence of the myxobacterium Sorangium cellulosum.</title>
        <authorList>
            <person name="Schneiker S."/>
            <person name="Perlova O."/>
            <person name="Kaiser O."/>
            <person name="Gerth K."/>
            <person name="Alici A."/>
            <person name="Altmeyer M.O."/>
            <person name="Bartels D."/>
            <person name="Bekel T."/>
            <person name="Beyer S."/>
            <person name="Bode E."/>
            <person name="Bode H.B."/>
            <person name="Bolten C.J."/>
            <person name="Choudhuri J.V."/>
            <person name="Doss S."/>
            <person name="Elnakady Y.A."/>
            <person name="Frank B."/>
            <person name="Gaigalat L."/>
            <person name="Goesmann A."/>
            <person name="Groeger C."/>
            <person name="Gross F."/>
            <person name="Jelsbak L."/>
            <person name="Jelsbak L."/>
            <person name="Kalinowski J."/>
            <person name="Kegler C."/>
            <person name="Knauber T."/>
            <person name="Konietzny S."/>
            <person name="Kopp M."/>
            <person name="Krause L."/>
            <person name="Krug D."/>
            <person name="Linke B."/>
            <person name="Mahmud T."/>
            <person name="Martinez-Arias R."/>
            <person name="McHardy A.C."/>
            <person name="Merai M."/>
            <person name="Meyer F."/>
            <person name="Mormann S."/>
            <person name="Munoz-Dorado J."/>
            <person name="Perez J."/>
            <person name="Pradella S."/>
            <person name="Rachid S."/>
            <person name="Raddatz G."/>
            <person name="Rosenau F."/>
            <person name="Rueckert C."/>
            <person name="Sasse F."/>
            <person name="Scharfe M."/>
            <person name="Schuster S.C."/>
            <person name="Suen G."/>
            <person name="Treuner-Lange A."/>
            <person name="Velicer G.J."/>
            <person name="Vorholter F.-J."/>
            <person name="Weissman K.J."/>
            <person name="Welch R.D."/>
            <person name="Wenzel S.C."/>
            <person name="Whitworth D.E."/>
            <person name="Wilhelm S."/>
            <person name="Wittmann C."/>
            <person name="Bloecker H."/>
            <person name="Puehler A."/>
            <person name="Mueller R."/>
        </authorList>
    </citation>
    <scope>NUCLEOTIDE SEQUENCE [LARGE SCALE GENOMIC DNA]</scope>
    <source>
        <strain evidence="4">So ce56</strain>
    </source>
</reference>
<organism evidence="3 4">
    <name type="scientific">Sorangium cellulosum (strain So ce56)</name>
    <name type="common">Polyangium cellulosum (strain So ce56)</name>
    <dbReference type="NCBI Taxonomy" id="448385"/>
    <lineage>
        <taxon>Bacteria</taxon>
        <taxon>Pseudomonadati</taxon>
        <taxon>Myxococcota</taxon>
        <taxon>Polyangia</taxon>
        <taxon>Polyangiales</taxon>
        <taxon>Polyangiaceae</taxon>
        <taxon>Sorangium</taxon>
    </lineage>
</organism>
<dbReference type="Gene3D" id="2.130.10.130">
    <property type="entry name" value="Integrin alpha, N-terminal"/>
    <property type="match status" value="2"/>
</dbReference>
<dbReference type="STRING" id="448385.sce1236"/>
<dbReference type="InterPro" id="IPR028994">
    <property type="entry name" value="Integrin_alpha_N"/>
</dbReference>
<evidence type="ECO:0000256" key="1">
    <source>
        <dbReference type="ARBA" id="ARBA00022729"/>
    </source>
</evidence>
<dbReference type="KEGG" id="scl:sce1236"/>
<dbReference type="Pfam" id="PF13517">
    <property type="entry name" value="FG-GAP_3"/>
    <property type="match status" value="5"/>
</dbReference>
<feature type="region of interest" description="Disordered" evidence="2">
    <location>
        <begin position="90"/>
        <end position="119"/>
    </location>
</feature>
<keyword evidence="1" id="KW-0732">Signal</keyword>
<dbReference type="Proteomes" id="UP000002139">
    <property type="component" value="Chromosome"/>
</dbReference>
<evidence type="ECO:0000313" key="4">
    <source>
        <dbReference type="Proteomes" id="UP000002139"/>
    </source>
</evidence>
<dbReference type="PANTHER" id="PTHR46580:SF4">
    <property type="entry name" value="ATP_GTP-BINDING PROTEIN"/>
    <property type="match status" value="1"/>
</dbReference>
<dbReference type="eggNOG" id="COG3391">
    <property type="taxonomic scope" value="Bacteria"/>
</dbReference>
<dbReference type="RefSeq" id="WP_012233870.1">
    <property type="nucleotide sequence ID" value="NC_010162.1"/>
</dbReference>
<dbReference type="Gene3D" id="2.40.128.340">
    <property type="match status" value="2"/>
</dbReference>
<dbReference type="OrthoDB" id="262245at2"/>
<name>A9F1S7_SORC5</name>
<evidence type="ECO:0000313" key="3">
    <source>
        <dbReference type="EMBL" id="CAN91393.1"/>
    </source>
</evidence>
<proteinExistence type="predicted"/>
<dbReference type="EMBL" id="AM746676">
    <property type="protein sequence ID" value="CAN91393.1"/>
    <property type="molecule type" value="Genomic_DNA"/>
</dbReference>
<dbReference type="Gene3D" id="2.30.30.100">
    <property type="match status" value="1"/>
</dbReference>
<protein>
    <submittedName>
        <fullName evidence="3">Secreted protein</fullName>
    </submittedName>
</protein>
<gene>
    <name evidence="3" type="ordered locus">sce1236</name>
</gene>
<sequence length="829" mass="80422">MRTHGGFLASAFVIFCSYACGDVPSDPPVGQGGAGGGGGQGGAGGVGGVGSTGGSGGAGGVGSTGGSGGAGGVGSTGGSGGAGGAGGTGGSGGAGGAGGSGAGGAGGRGGAGGAGGAGGSGGHDGAGGAGGGAPQAAETIDFDVVRFYATGSSYVGTPFALADLNGDGLVDGALALRSANRVAVLLADGKGGFLPRTEHVVNGAHDVAVGDVNGDMNQDLVVTLLSADAGVRVLLGNGDGTFQAPISSPGADYVSPVLADVNGDGKLDIVASRNGNSITILAGDGAGAFTTSSTLTGTTNCRFITLADLDSDGVRDIVGYDTEISTPVVSVRFGQAGGAFGPVTKITISAQDGVPVGSAADLAVGDLDADGNPDIAAVDTKGMTLLMGSPSGALSATRRVPAGLAPSGVVIGDWDGDGQQDIAVESMDDSILSVFRGDGLGGLEPRVTYFTGHRGSRVRSGDIDGDGKADLVMSMSGLMVARGRGDGTFHAAPALLGGKGASGAALGDWNEDGKADVVVAYAGGQSLSLFLGKGSGAFDVPVTMPAGGVDPEQVVAWDVNGDGHLDVVFGTNAAGKVGVLLGHGAGSFGPVTLHEGGRRIAITDMNGDGAADVAATTFDNVRVLLNDKAGGFLPPIAYPAGMNILDVTARDFNGDGKADLATANYDSDELRLLIGNGDGTFEAATSLPVGSSAWTVAPADFTGDGVLDMAFATVGSASVVGVLPGQPRGMFGAPITMPVYLPIETALGTADFDSDTRPDIFLALGGGGTVGVFRGKGDGTFDAALMYQSVFTRALAIGDVNADQRPDVLVVSTPVQQDGSVNVFVNISH</sequence>
<evidence type="ECO:0000256" key="2">
    <source>
        <dbReference type="SAM" id="MobiDB-lite"/>
    </source>
</evidence>
<dbReference type="AlphaFoldDB" id="A9F1S7"/>
<feature type="region of interest" description="Disordered" evidence="2">
    <location>
        <begin position="31"/>
        <end position="50"/>
    </location>
</feature>
<keyword evidence="4" id="KW-1185">Reference proteome</keyword>
<dbReference type="HOGENOM" id="CLU_341916_0_0_7"/>
<dbReference type="InterPro" id="IPR013517">
    <property type="entry name" value="FG-GAP"/>
</dbReference>